<dbReference type="AlphaFoldDB" id="A0A4V1IZ99"/>
<evidence type="ECO:0000313" key="2">
    <source>
        <dbReference type="EMBL" id="RKP17319.1"/>
    </source>
</evidence>
<feature type="region of interest" description="Disordered" evidence="1">
    <location>
        <begin position="473"/>
        <end position="499"/>
    </location>
</feature>
<dbReference type="EMBL" id="ML005901">
    <property type="protein sequence ID" value="RKP17319.1"/>
    <property type="molecule type" value="Genomic_DNA"/>
</dbReference>
<proteinExistence type="predicted"/>
<evidence type="ECO:0000313" key="3">
    <source>
        <dbReference type="Proteomes" id="UP000281549"/>
    </source>
</evidence>
<organism evidence="2 3">
    <name type="scientific">Rozella allomycis (strain CSF55)</name>
    <dbReference type="NCBI Taxonomy" id="988480"/>
    <lineage>
        <taxon>Eukaryota</taxon>
        <taxon>Fungi</taxon>
        <taxon>Fungi incertae sedis</taxon>
        <taxon>Cryptomycota</taxon>
        <taxon>Cryptomycota incertae sedis</taxon>
        <taxon>Rozella</taxon>
    </lineage>
</organism>
<dbReference type="Proteomes" id="UP000281549">
    <property type="component" value="Unassembled WGS sequence"/>
</dbReference>
<feature type="region of interest" description="Disordered" evidence="1">
    <location>
        <begin position="19"/>
        <end position="50"/>
    </location>
</feature>
<evidence type="ECO:0000256" key="1">
    <source>
        <dbReference type="SAM" id="MobiDB-lite"/>
    </source>
</evidence>
<feature type="non-terminal residue" evidence="2">
    <location>
        <position position="1"/>
    </location>
</feature>
<feature type="non-terminal residue" evidence="2">
    <location>
        <position position="1001"/>
    </location>
</feature>
<sequence length="1001" mass="112456">DASNSASTFKISLTSSVSKVKKNKSLQGTSKSLSKGISKPKHSKSSKSILSYFKKSTKSKQEEVEDLIEIVWDGNNSQEKIPSSYYINNLHEDQNNSAEKFQSSDSNPNSISFKNILENVHLPVVRKKGNNSLEPTPSFIDPDIDRDSHPVFICNDQSVSKECEIRMRKSLPQNTKDPHYVSACFQADTNESTLLHANLLPFFGKKGKDSGLSLFQKQDIHLTSPSKSAALSKFIVSNKNTLPAFEKEGNNSELSFSPQNKSMVHSKVLNQFNINSNIVINNPYLDWEASLTSGIASENKVEFGNYPNKTLIHKKPKFNKVIKLKEDILFKMDGKLLPDFHPISSVPFEPPSDVILPSLESKSAYLSLLKKGNNSSLLKSSSKSITSKSIFSIDSNSSMFKHPDEFKNGQEKSKDLWDNYDFHPVSAVSTILSKIYIHLNFKCAHKLLRIFKKGNNSSDRSPIDIYEGNEHFSTSWPSSTRIPRPKSSTVKRYPNSNLSNSMPSKLNNIKYLQLKRSSIDASKNLKNRMEGDGIEISNSKSPLTKPTLITKHIKSNISFQFFDKFERGEGGEALGIEINREERWRPEVADGRMDLNKSTIECANNDWNKMEIETNRTVEESESVKHKGEFKFNNDNVIANTKDTNKDAEGWVNRRHIQKNNSAGRDEGVLEELNLNFFKNKIEIEDMLEMENEMKEEGMNKNIEDDCIERNKTILNNDKDIIKDEEGGENKMETDCLIGIVKYSDEGRVELGTQYKLAVDGLVIITESDIHVDNLEVNIADFKKNDKNKNDCGKGRVKRNVKDDIESEVLGVKNRALIGNNRKIRMGPESNQIKTKAEEGGVKEQGEVAERIEYMLTNLDKAIVENDEGGVDILMGLKTYHDKKEVEEGGVKKPGGVVERDLDIMKKDDDEGGVDVLMGPEFNHIETAQGEGGVKEEGGEVEMIKLDLNNFDDVILEDGEGGVEMKMQFDLCDLKATGVNDEMSINDKFKNGNDNDQCGEG</sequence>
<accession>A0A4V1IZ99</accession>
<gene>
    <name evidence="2" type="ORF">ROZALSC1DRAFT_24322</name>
</gene>
<reference evidence="3" key="1">
    <citation type="journal article" date="2018" name="Nat. Microbiol.">
        <title>Leveraging single-cell genomics to expand the fungal tree of life.</title>
        <authorList>
            <person name="Ahrendt S.R."/>
            <person name="Quandt C.A."/>
            <person name="Ciobanu D."/>
            <person name="Clum A."/>
            <person name="Salamov A."/>
            <person name="Andreopoulos B."/>
            <person name="Cheng J.F."/>
            <person name="Woyke T."/>
            <person name="Pelin A."/>
            <person name="Henrissat B."/>
            <person name="Reynolds N.K."/>
            <person name="Benny G.L."/>
            <person name="Smith M.E."/>
            <person name="James T.Y."/>
            <person name="Grigoriev I.V."/>
        </authorList>
    </citation>
    <scope>NUCLEOTIDE SEQUENCE [LARGE SCALE GENOMIC DNA]</scope>
    <source>
        <strain evidence="3">CSF55</strain>
    </source>
</reference>
<name>A0A4V1IZ99_ROZAC</name>
<protein>
    <submittedName>
        <fullName evidence="2">Uncharacterized protein</fullName>
    </submittedName>
</protein>